<feature type="transmembrane region" description="Helical" evidence="2">
    <location>
        <begin position="111"/>
        <end position="130"/>
    </location>
</feature>
<keyword evidence="2" id="KW-0812">Transmembrane</keyword>
<name>A0A061QUA0_9CHLO</name>
<organism evidence="3">
    <name type="scientific">Tetraselmis sp. GSL018</name>
    <dbReference type="NCBI Taxonomy" id="582737"/>
    <lineage>
        <taxon>Eukaryota</taxon>
        <taxon>Viridiplantae</taxon>
        <taxon>Chlorophyta</taxon>
        <taxon>core chlorophytes</taxon>
        <taxon>Chlorodendrophyceae</taxon>
        <taxon>Chlorodendrales</taxon>
        <taxon>Chlorodendraceae</taxon>
        <taxon>Tetraselmis</taxon>
    </lineage>
</organism>
<evidence type="ECO:0000256" key="1">
    <source>
        <dbReference type="SAM" id="MobiDB-lite"/>
    </source>
</evidence>
<feature type="compositionally biased region" description="Basic and acidic residues" evidence="1">
    <location>
        <begin position="166"/>
        <end position="182"/>
    </location>
</feature>
<gene>
    <name evidence="3" type="ORF">TSPGSL018_18784</name>
</gene>
<evidence type="ECO:0008006" key="4">
    <source>
        <dbReference type="Google" id="ProtNLM"/>
    </source>
</evidence>
<feature type="region of interest" description="Disordered" evidence="1">
    <location>
        <begin position="211"/>
        <end position="277"/>
    </location>
</feature>
<dbReference type="EMBL" id="GBEZ01022625">
    <property type="protein sequence ID" value="JAC64222.1"/>
    <property type="molecule type" value="Transcribed_RNA"/>
</dbReference>
<accession>A0A061QUA0</accession>
<keyword evidence="2" id="KW-0472">Membrane</keyword>
<feature type="region of interest" description="Disordered" evidence="1">
    <location>
        <begin position="166"/>
        <end position="197"/>
    </location>
</feature>
<evidence type="ECO:0000256" key="2">
    <source>
        <dbReference type="SAM" id="Phobius"/>
    </source>
</evidence>
<feature type="transmembrane region" description="Helical" evidence="2">
    <location>
        <begin position="136"/>
        <end position="157"/>
    </location>
</feature>
<keyword evidence="2" id="KW-1133">Transmembrane helix</keyword>
<sequence length="277" mass="30702">MHNSCIFAKTSTDSCCRVISSAAMRPQQARPGLGKLYVHIGRTWSSRRLSVRNVHLKSKATKVCTRRSYATTAMVNVDLGPSTLLGSGLILGGLVLWQMRSSRPELSRDMDVVLSSMGVLVGGILIFQGWRLDPLLLFGQLLTVTAAVTFAAEAISLRKQVIEQEMRDPTGLPEREESRDATAKPLPPPSARSADFGERFSGSFEDRWEDRWSQGSFREPQYSDTYEGYYDAGGRDARSAPPREQWGAESARERRSPASRARGTRSTDVDLLDDWGA</sequence>
<dbReference type="Pfam" id="PF07444">
    <property type="entry name" value="Ycf66_N"/>
    <property type="match status" value="1"/>
</dbReference>
<dbReference type="InterPro" id="IPR010004">
    <property type="entry name" value="Uncharacterised_Ycf66"/>
</dbReference>
<evidence type="ECO:0000313" key="3">
    <source>
        <dbReference type="EMBL" id="JAC64222.1"/>
    </source>
</evidence>
<feature type="transmembrane region" description="Helical" evidence="2">
    <location>
        <begin position="79"/>
        <end position="99"/>
    </location>
</feature>
<protein>
    <recommendedName>
        <fullName evidence="4">Ycf66 family protein</fullName>
    </recommendedName>
</protein>
<reference evidence="3" key="1">
    <citation type="submission" date="2014-05" db="EMBL/GenBank/DDBJ databases">
        <title>The transcriptome of the halophilic microalga Tetraselmis sp. GSL018 isolated from the Great Salt Lake, Utah.</title>
        <authorList>
            <person name="Jinkerson R.E."/>
            <person name="D'Adamo S."/>
            <person name="Posewitz M.C."/>
        </authorList>
    </citation>
    <scope>NUCLEOTIDE SEQUENCE</scope>
    <source>
        <strain evidence="3">GSL018</strain>
    </source>
</reference>
<proteinExistence type="predicted"/>
<dbReference type="AlphaFoldDB" id="A0A061QUA0"/>